<dbReference type="InterPro" id="IPR007863">
    <property type="entry name" value="Peptidase_M16_C"/>
</dbReference>
<evidence type="ECO:0000256" key="6">
    <source>
        <dbReference type="ARBA" id="ARBA00022833"/>
    </source>
</evidence>
<dbReference type="GO" id="GO:0046872">
    <property type="term" value="F:metal ion binding"/>
    <property type="evidence" value="ECO:0007669"/>
    <property type="project" value="UniProtKB-KW"/>
</dbReference>
<dbReference type="InterPro" id="IPR050626">
    <property type="entry name" value="Peptidase_M16"/>
</dbReference>
<keyword evidence="3" id="KW-0645">Protease</keyword>
<dbReference type="PROSITE" id="PS00143">
    <property type="entry name" value="INSULINASE"/>
    <property type="match status" value="1"/>
</dbReference>
<evidence type="ECO:0000256" key="7">
    <source>
        <dbReference type="ARBA" id="ARBA00023049"/>
    </source>
</evidence>
<gene>
    <name evidence="11" type="ORF">GF1_19340</name>
</gene>
<evidence type="ECO:0000313" key="11">
    <source>
        <dbReference type="EMBL" id="BCO09558.1"/>
    </source>
</evidence>
<protein>
    <submittedName>
        <fullName evidence="11">Peptidase M16</fullName>
    </submittedName>
</protein>
<dbReference type="Pfam" id="PF00675">
    <property type="entry name" value="Peptidase_M16"/>
    <property type="match status" value="1"/>
</dbReference>
<name>A0A915U150_9BACT</name>
<evidence type="ECO:0000259" key="9">
    <source>
        <dbReference type="Pfam" id="PF00675"/>
    </source>
</evidence>
<feature type="domain" description="Peptidase M16 C-terminal" evidence="10">
    <location>
        <begin position="216"/>
        <end position="391"/>
    </location>
</feature>
<keyword evidence="12" id="KW-1185">Reference proteome</keyword>
<keyword evidence="5" id="KW-0378">Hydrolase</keyword>
<dbReference type="GO" id="GO:0004222">
    <property type="term" value="F:metalloendopeptidase activity"/>
    <property type="evidence" value="ECO:0007669"/>
    <property type="project" value="InterPro"/>
</dbReference>
<evidence type="ECO:0000313" key="12">
    <source>
        <dbReference type="Proteomes" id="UP001063350"/>
    </source>
</evidence>
<proteinExistence type="inferred from homology"/>
<evidence type="ECO:0000256" key="5">
    <source>
        <dbReference type="ARBA" id="ARBA00022801"/>
    </source>
</evidence>
<dbReference type="GO" id="GO:0006508">
    <property type="term" value="P:proteolysis"/>
    <property type="evidence" value="ECO:0007669"/>
    <property type="project" value="UniProtKB-KW"/>
</dbReference>
<feature type="domain" description="Peptidase M16 C-terminal" evidence="10">
    <location>
        <begin position="690"/>
        <end position="864"/>
    </location>
</feature>
<organism evidence="11 12">
    <name type="scientific">Desulfolithobacter dissulfuricans</name>
    <dbReference type="NCBI Taxonomy" id="2795293"/>
    <lineage>
        <taxon>Bacteria</taxon>
        <taxon>Pseudomonadati</taxon>
        <taxon>Thermodesulfobacteriota</taxon>
        <taxon>Desulfobulbia</taxon>
        <taxon>Desulfobulbales</taxon>
        <taxon>Desulfobulbaceae</taxon>
        <taxon>Desulfolithobacter</taxon>
    </lineage>
</organism>
<dbReference type="Gene3D" id="3.30.830.10">
    <property type="entry name" value="Metalloenzyme, LuxS/M16 peptidase-like"/>
    <property type="match status" value="4"/>
</dbReference>
<dbReference type="KEGG" id="ddu:GF1_19340"/>
<dbReference type="Pfam" id="PF05193">
    <property type="entry name" value="Peptidase_M16_C"/>
    <property type="match status" value="2"/>
</dbReference>
<dbReference type="EMBL" id="AP024233">
    <property type="protein sequence ID" value="BCO09558.1"/>
    <property type="molecule type" value="Genomic_DNA"/>
</dbReference>
<comment type="similarity">
    <text evidence="2 8">Belongs to the peptidase M16 family.</text>
</comment>
<dbReference type="InterPro" id="IPR011765">
    <property type="entry name" value="Pept_M16_N"/>
</dbReference>
<reference evidence="11" key="1">
    <citation type="submission" date="2020-12" db="EMBL/GenBank/DDBJ databases">
        <title>Desulfobium dissulfuricans gen. nov., sp. nov., a novel mesophilic, sulfate-reducing bacterium isolated from a deep-sea hydrothermal vent.</title>
        <authorList>
            <person name="Hashimoto Y."/>
            <person name="Tame A."/>
            <person name="Sawayama S."/>
            <person name="Miyazaki J."/>
            <person name="Takai K."/>
            <person name="Nakagawa S."/>
        </authorList>
    </citation>
    <scope>NUCLEOTIDE SEQUENCE</scope>
    <source>
        <strain evidence="11">GF1</strain>
    </source>
</reference>
<dbReference type="InterPro" id="IPR011249">
    <property type="entry name" value="Metalloenz_LuxS/M16"/>
</dbReference>
<keyword evidence="7" id="KW-0482">Metalloprotease</keyword>
<accession>A0A915U150</accession>
<feature type="domain" description="Peptidase M16 N-terminal" evidence="9">
    <location>
        <begin position="50"/>
        <end position="195"/>
    </location>
</feature>
<dbReference type="SUPFAM" id="SSF63411">
    <property type="entry name" value="LuxS/MPP-like metallohydrolase"/>
    <property type="match status" value="4"/>
</dbReference>
<dbReference type="PANTHER" id="PTHR43690:SF17">
    <property type="entry name" value="PROTEIN YHJJ"/>
    <property type="match status" value="1"/>
</dbReference>
<evidence type="ECO:0000256" key="4">
    <source>
        <dbReference type="ARBA" id="ARBA00022723"/>
    </source>
</evidence>
<keyword evidence="6" id="KW-0862">Zinc</keyword>
<keyword evidence="4" id="KW-0479">Metal-binding</keyword>
<dbReference type="PANTHER" id="PTHR43690">
    <property type="entry name" value="NARDILYSIN"/>
    <property type="match status" value="1"/>
</dbReference>
<evidence type="ECO:0000256" key="2">
    <source>
        <dbReference type="ARBA" id="ARBA00007261"/>
    </source>
</evidence>
<dbReference type="AlphaFoldDB" id="A0A915U150"/>
<evidence type="ECO:0000256" key="1">
    <source>
        <dbReference type="ARBA" id="ARBA00001947"/>
    </source>
</evidence>
<evidence type="ECO:0000256" key="8">
    <source>
        <dbReference type="RuleBase" id="RU004447"/>
    </source>
</evidence>
<comment type="cofactor">
    <cofactor evidence="1">
        <name>Zn(2+)</name>
        <dbReference type="ChEBI" id="CHEBI:29105"/>
    </cofactor>
</comment>
<sequence length="938" mass="105470">MLVLGGGAGLLGYAGEPPLSCISKGWPQDASDLQPDPTLRFGTLQNGLRYVLMENREPRGRVAMYLDVQAGSVNETDEQRGLAHFLEHMLFNGTTHFPPGTLVEYLQSVGMEFGADTNAHTSYGETVYKLVLPDNSEKRISEGLLIMADYARGALLLEEEVDRERGIILAEKRARDSARSRAARARMHFTFAGTRIAKRDIIGTEETLLAADSRLLRAYYDAWYRPENMILVVVGDMNPDRVDVMLREQLSGLQAAEVLPQCPDFGKVARKGTEVFYLHEPELGATQIYLESVWDRNPEPDTREWEEKFFSRYVATAILNNRLEVLTARPDSPLTSAQAYYGALLQRVGYTTLRAVTDGDQWEKSLALLTSTLKQALEYGFTPAELERVQREIMADLHKQVQTRASRRSSELASQLVDHLNDNQVFKSPEQEKQLYGALLKKMTLEEINQAFRDLWNRDNRLIEVLGNADLGQGREAPEQQILRTYNAALSAAVSPWVEEEASAFPYLSPRKEQGRVIGHTVHGQIDAETWVFGDGTRLHVKKTDFEPGEVRMVVSFGDGRLAVPTPGLDRLAESVVSESGLGRMTREQLARALAGRSAEIRFQVGEESFRISGKALSQELELLLQLVQAQLEDPGFRAEAYRLSMDRFRQMYDQMESSVEGMMQLVGEVFLAGGNQRYGMVDRKKFMALTLKEVEEWLRPILAGARLEISVVGDVDPEEVVALVSKYFGASRRTLEPGAKGEHIAFPAGKTLRRTVQTETEKALVVAAWETDDFWDISRTRRLSILASILSDRLRREVREKLGATYSPVVYNRSSRVDPGYGVLRSMIIVDPARADILLKRMEQVGADIARQGVSAEELQRALKPTLTSIRDMMRTNRYWLESVLVLSDRHPEQLQWPLSIQKDFASIRPEELAGLAEKYLGPDRLAGIVLKSETKP</sequence>
<dbReference type="Proteomes" id="UP001063350">
    <property type="component" value="Chromosome"/>
</dbReference>
<dbReference type="InterPro" id="IPR001431">
    <property type="entry name" value="Pept_M16_Zn_BS"/>
</dbReference>
<evidence type="ECO:0000259" key="10">
    <source>
        <dbReference type="Pfam" id="PF05193"/>
    </source>
</evidence>
<evidence type="ECO:0000256" key="3">
    <source>
        <dbReference type="ARBA" id="ARBA00022670"/>
    </source>
</evidence>